<evidence type="ECO:0000256" key="9">
    <source>
        <dbReference type="ARBA" id="ARBA00044063"/>
    </source>
</evidence>
<dbReference type="SUPFAM" id="SSF52440">
    <property type="entry name" value="PreATP-grasp domain"/>
    <property type="match status" value="2"/>
</dbReference>
<protein>
    <recommendedName>
        <fullName evidence="9">carbamoyl-phosphate synthase (ammonia)</fullName>
        <ecNumber evidence="9">6.3.4.16</ecNumber>
    </recommendedName>
</protein>
<evidence type="ECO:0000256" key="6">
    <source>
        <dbReference type="ARBA" id="ARBA00022741"/>
    </source>
</evidence>
<evidence type="ECO:0000313" key="13">
    <source>
        <dbReference type="EMBL" id="MBM6753984.1"/>
    </source>
</evidence>
<dbReference type="PANTHER" id="PTHR11405">
    <property type="entry name" value="CARBAMOYLTRANSFERASE FAMILY MEMBER"/>
    <property type="match status" value="1"/>
</dbReference>
<dbReference type="Pfam" id="PF02786">
    <property type="entry name" value="CPSase_L_D2"/>
    <property type="match status" value="1"/>
</dbReference>
<evidence type="ECO:0000256" key="5">
    <source>
        <dbReference type="ARBA" id="ARBA00022737"/>
    </source>
</evidence>
<comment type="cofactor">
    <cofactor evidence="2">
        <name>Mg(2+)</name>
        <dbReference type="ChEBI" id="CHEBI:18420"/>
    </cofactor>
</comment>
<proteinExistence type="inferred from homology"/>
<accession>A0ABS2ENI0</accession>
<dbReference type="SMART" id="SM01096">
    <property type="entry name" value="CPSase_L_D3"/>
    <property type="match status" value="1"/>
</dbReference>
<gene>
    <name evidence="13" type="ORF">H5993_04310</name>
</gene>
<keyword evidence="6 11" id="KW-0547">Nucleotide-binding</keyword>
<evidence type="ECO:0000256" key="4">
    <source>
        <dbReference type="ARBA" id="ARBA00022598"/>
    </source>
</evidence>
<dbReference type="PROSITE" id="PS50975">
    <property type="entry name" value="ATP_GRASP"/>
    <property type="match status" value="1"/>
</dbReference>
<dbReference type="InterPro" id="IPR016185">
    <property type="entry name" value="PreATP-grasp_dom_sf"/>
</dbReference>
<dbReference type="EMBL" id="JACJJQ010000014">
    <property type="protein sequence ID" value="MBM6753984.1"/>
    <property type="molecule type" value="Genomic_DNA"/>
</dbReference>
<dbReference type="Gene3D" id="3.40.50.20">
    <property type="match status" value="2"/>
</dbReference>
<dbReference type="InterPro" id="IPR005483">
    <property type="entry name" value="CPSase_dom"/>
</dbReference>
<dbReference type="InterPro" id="IPR005480">
    <property type="entry name" value="CPSase_lsu_oligo"/>
</dbReference>
<reference evidence="13 14" key="1">
    <citation type="journal article" date="2021" name="Sci. Rep.">
        <title>The distribution of antibiotic resistance genes in chicken gut microbiota commensals.</title>
        <authorList>
            <person name="Juricova H."/>
            <person name="Matiasovicova J."/>
            <person name="Kubasova T."/>
            <person name="Cejkova D."/>
            <person name="Rychlik I."/>
        </authorList>
    </citation>
    <scope>NUCLEOTIDE SEQUENCE [LARGE SCALE GENOMIC DNA]</scope>
    <source>
        <strain evidence="13 14">An810</strain>
    </source>
</reference>
<evidence type="ECO:0000256" key="10">
    <source>
        <dbReference type="ARBA" id="ARBA00047359"/>
    </source>
</evidence>
<dbReference type="InterPro" id="IPR058047">
    <property type="entry name" value="CPSase_preATP-grasp"/>
</dbReference>
<keyword evidence="4" id="KW-0436">Ligase</keyword>
<comment type="caution">
    <text evidence="13">The sequence shown here is derived from an EMBL/GenBank/DDBJ whole genome shotgun (WGS) entry which is preliminary data.</text>
</comment>
<dbReference type="InterPro" id="IPR036897">
    <property type="entry name" value="CarbamoylP_synth_lsu_oligo_sf"/>
</dbReference>
<evidence type="ECO:0000256" key="7">
    <source>
        <dbReference type="ARBA" id="ARBA00022840"/>
    </source>
</evidence>
<evidence type="ECO:0000256" key="3">
    <source>
        <dbReference type="ARBA" id="ARBA00009799"/>
    </source>
</evidence>
<dbReference type="Gene3D" id="3.30.470.20">
    <property type="entry name" value="ATP-grasp fold, B domain"/>
    <property type="match status" value="1"/>
</dbReference>
<dbReference type="RefSeq" id="WP_204776365.1">
    <property type="nucleotide sequence ID" value="NZ_JACJJQ010000014.1"/>
</dbReference>
<dbReference type="InterPro" id="IPR005479">
    <property type="entry name" value="CPAse_ATP-bd"/>
</dbReference>
<dbReference type="SUPFAM" id="SSF48108">
    <property type="entry name" value="Carbamoyl phosphate synthetase, large subunit connection domain"/>
    <property type="match status" value="1"/>
</dbReference>
<name>A0ABS2ENI0_9LACO</name>
<keyword evidence="7 11" id="KW-0067">ATP-binding</keyword>
<sequence length="815" mass="90717">MEDQPSILILGAGADNFQHEGELISSLIKVAFAIKKRGYRVVLVDNNSFNVAPKLTGAVDEYEMGIPTPHLVTFLIEKYRPTAILPVLGGRDALQLTEKLATTGVLNKYEVAVWGMPIATIRQINNPSLLNQTLRQINANTKKIAPVTTYAEAKAMVDEIGFPVVVRAVIPQAGSVRRIIHDYGELQTAVSDAIQHSSTNQALVQQSLAGLKEIEVIVARDKSGTMMQLAMIEDVDPIGIHAGDSMAVLPAQTLLERQIQDMRDIAFRITRKLRVIGINHVQFALDEDNDRFYVIKNSPYLDRMTTFVEQATGYPVARVCGYLYTGALLRDLRLDHGLAKHSAITEPVLDRTAIRIPVFANAELGISNHNLNTEKQSVGGVIGLGRSLVEALLKAMSELHPNFYALENLGDEILDQFLIHPSPNRLLPVLEAIRRGYLISELVELTKLDPFYLVQFKHLVSIEQMLISHPRDLDWLRKAKYWGFSDHLIGQLWHTKDFEVWRLRQINQIHRTYKTVDPSAGELDQHLSTFYSTFELENESVALNNHRALIIGAGPRRLGNGTANDYLLTRATAELKRQGYQIIVIEDNPNSTLLLRELANKTYLEPRDLEHINAVVALEKPEVILSFADQTNLKSLPAVQGGKIKLISIGSAKVTEPSQRGISYQFNAFFDGQYTYPLGLTRLTLADDGIKSEFAPDPPADFGSKMINAGEVAIAKCTQPGIYQLSLRIVDGKLVKGKVTTPASWELAFLSVTTGLDLAAVLIRLQLNKFNGRLLRAASQRKVDQPTYFEAVMPYSFLHLRRAAQLDQMLGACVE</sequence>
<dbReference type="PRINTS" id="PR00098">
    <property type="entry name" value="CPSASE"/>
</dbReference>
<dbReference type="SUPFAM" id="SSF56059">
    <property type="entry name" value="Glutathione synthetase ATP-binding domain-like"/>
    <property type="match status" value="1"/>
</dbReference>
<feature type="domain" description="ATP-grasp" evidence="12">
    <location>
        <begin position="131"/>
        <end position="325"/>
    </location>
</feature>
<evidence type="ECO:0000313" key="14">
    <source>
        <dbReference type="Proteomes" id="UP000776629"/>
    </source>
</evidence>
<dbReference type="InterPro" id="IPR011761">
    <property type="entry name" value="ATP-grasp"/>
</dbReference>
<evidence type="ECO:0000256" key="1">
    <source>
        <dbReference type="ARBA" id="ARBA00001936"/>
    </source>
</evidence>
<comment type="catalytic activity">
    <reaction evidence="10">
        <text>hydrogencarbonate + NH4(+) + 2 ATP = carbamoyl phosphate + 2 ADP + phosphate + 2 H(+)</text>
        <dbReference type="Rhea" id="RHEA:18029"/>
        <dbReference type="ChEBI" id="CHEBI:15378"/>
        <dbReference type="ChEBI" id="CHEBI:17544"/>
        <dbReference type="ChEBI" id="CHEBI:28938"/>
        <dbReference type="ChEBI" id="CHEBI:30616"/>
        <dbReference type="ChEBI" id="CHEBI:43474"/>
        <dbReference type="ChEBI" id="CHEBI:58228"/>
        <dbReference type="ChEBI" id="CHEBI:456216"/>
        <dbReference type="EC" id="6.3.4.16"/>
    </reaction>
</comment>
<keyword evidence="8" id="KW-0464">Manganese</keyword>
<evidence type="ECO:0000259" key="12">
    <source>
        <dbReference type="PROSITE" id="PS50975"/>
    </source>
</evidence>
<organism evidence="13 14">
    <name type="scientific">Limosilactobacillus alvi</name>
    <dbReference type="NCBI Taxonomy" id="990412"/>
    <lineage>
        <taxon>Bacteria</taxon>
        <taxon>Bacillati</taxon>
        <taxon>Bacillota</taxon>
        <taxon>Bacilli</taxon>
        <taxon>Lactobacillales</taxon>
        <taxon>Lactobacillaceae</taxon>
        <taxon>Limosilactobacillus</taxon>
    </lineage>
</organism>
<evidence type="ECO:0000256" key="8">
    <source>
        <dbReference type="ARBA" id="ARBA00023211"/>
    </source>
</evidence>
<keyword evidence="14" id="KW-1185">Reference proteome</keyword>
<evidence type="ECO:0000256" key="11">
    <source>
        <dbReference type="PROSITE-ProRule" id="PRU00409"/>
    </source>
</evidence>
<dbReference type="Proteomes" id="UP000776629">
    <property type="component" value="Unassembled WGS sequence"/>
</dbReference>
<keyword evidence="5" id="KW-0677">Repeat</keyword>
<dbReference type="Gene3D" id="3.30.1490.20">
    <property type="entry name" value="ATP-grasp fold, A domain"/>
    <property type="match status" value="1"/>
</dbReference>
<dbReference type="Gene3D" id="1.10.1030.10">
    <property type="entry name" value="Carbamoyl-phosphate synthetase, large subunit oligomerisation domain"/>
    <property type="match status" value="1"/>
</dbReference>
<dbReference type="Pfam" id="PF25596">
    <property type="entry name" value="CPSase_L_D1"/>
    <property type="match status" value="2"/>
</dbReference>
<evidence type="ECO:0000256" key="2">
    <source>
        <dbReference type="ARBA" id="ARBA00001946"/>
    </source>
</evidence>
<dbReference type="Pfam" id="PF02787">
    <property type="entry name" value="CPSase_L_D3"/>
    <property type="match status" value="1"/>
</dbReference>
<dbReference type="InterPro" id="IPR013815">
    <property type="entry name" value="ATP_grasp_subdomain_1"/>
</dbReference>
<dbReference type="EC" id="6.3.4.16" evidence="9"/>
<comment type="cofactor">
    <cofactor evidence="1">
        <name>Mn(2+)</name>
        <dbReference type="ChEBI" id="CHEBI:29035"/>
    </cofactor>
</comment>
<dbReference type="PANTHER" id="PTHR11405:SF53">
    <property type="entry name" value="CARBAMOYL-PHOSPHATE SYNTHASE [AMMONIA], MITOCHONDRIAL"/>
    <property type="match status" value="1"/>
</dbReference>
<comment type="similarity">
    <text evidence="3">Belongs to the CarB family.</text>
</comment>